<organism evidence="2 3">
    <name type="scientific">Gossypium stocksii</name>
    <dbReference type="NCBI Taxonomy" id="47602"/>
    <lineage>
        <taxon>Eukaryota</taxon>
        <taxon>Viridiplantae</taxon>
        <taxon>Streptophyta</taxon>
        <taxon>Embryophyta</taxon>
        <taxon>Tracheophyta</taxon>
        <taxon>Spermatophyta</taxon>
        <taxon>Magnoliopsida</taxon>
        <taxon>eudicotyledons</taxon>
        <taxon>Gunneridae</taxon>
        <taxon>Pentapetalae</taxon>
        <taxon>rosids</taxon>
        <taxon>malvids</taxon>
        <taxon>Malvales</taxon>
        <taxon>Malvaceae</taxon>
        <taxon>Malvoideae</taxon>
        <taxon>Gossypium</taxon>
    </lineage>
</organism>
<dbReference type="AlphaFoldDB" id="A0A9D3UFU6"/>
<proteinExistence type="predicted"/>
<protein>
    <submittedName>
        <fullName evidence="2">Uncharacterized protein</fullName>
    </submittedName>
</protein>
<comment type="caution">
    <text evidence="2">The sequence shown here is derived from an EMBL/GenBank/DDBJ whole genome shotgun (WGS) entry which is preliminary data.</text>
</comment>
<dbReference type="Proteomes" id="UP000828251">
    <property type="component" value="Unassembled WGS sequence"/>
</dbReference>
<evidence type="ECO:0000313" key="3">
    <source>
        <dbReference type="Proteomes" id="UP000828251"/>
    </source>
</evidence>
<reference evidence="2 3" key="1">
    <citation type="journal article" date="2021" name="Plant Biotechnol. J.">
        <title>Multi-omics assisted identification of the key and species-specific regulatory components of drought-tolerant mechanisms in Gossypium stocksii.</title>
        <authorList>
            <person name="Yu D."/>
            <person name="Ke L."/>
            <person name="Zhang D."/>
            <person name="Wu Y."/>
            <person name="Sun Y."/>
            <person name="Mei J."/>
            <person name="Sun J."/>
            <person name="Sun Y."/>
        </authorList>
    </citation>
    <scope>NUCLEOTIDE SEQUENCE [LARGE SCALE GENOMIC DNA]</scope>
    <source>
        <strain evidence="3">cv. E1</strain>
        <tissue evidence="2">Leaf</tissue>
    </source>
</reference>
<feature type="compositionally biased region" description="Acidic residues" evidence="1">
    <location>
        <begin position="51"/>
        <end position="67"/>
    </location>
</feature>
<gene>
    <name evidence="2" type="ORF">J1N35_041367</name>
</gene>
<evidence type="ECO:0000313" key="2">
    <source>
        <dbReference type="EMBL" id="KAH1039624.1"/>
    </source>
</evidence>
<feature type="region of interest" description="Disordered" evidence="1">
    <location>
        <begin position="1"/>
        <end position="104"/>
    </location>
</feature>
<name>A0A9D3UFU6_9ROSI</name>
<sequence>MFTDKRFASSSAPLDKRGKPKKGNTQGSLRHYYHLEEEEGEEEKRKKAALSEEDGTEEESDTSESDTSEMPQMDSDGELEEEEISESGSTTEEEDIDIDYEDREPEIQLKEMAKDACSGAYHACDSGNGYSQAGSRGGKKLKLFGFELSPSKNNGNFLKGCVEGDESINSSSRAGGVDDGDSTNEKKFECRYCFKEFAN</sequence>
<feature type="compositionally biased region" description="Acidic residues" evidence="1">
    <location>
        <begin position="75"/>
        <end position="104"/>
    </location>
</feature>
<evidence type="ECO:0000256" key="1">
    <source>
        <dbReference type="SAM" id="MobiDB-lite"/>
    </source>
</evidence>
<keyword evidence="3" id="KW-1185">Reference proteome</keyword>
<dbReference type="EMBL" id="JAIQCV010000012">
    <property type="protein sequence ID" value="KAH1039624.1"/>
    <property type="molecule type" value="Genomic_DNA"/>
</dbReference>
<dbReference type="OrthoDB" id="1939583at2759"/>
<accession>A0A9D3UFU6</accession>